<dbReference type="InterPro" id="IPR040764">
    <property type="entry name" value="CvfB_WH"/>
</dbReference>
<evidence type="ECO:0000259" key="4">
    <source>
        <dbReference type="Pfam" id="PF21191"/>
    </source>
</evidence>
<evidence type="ECO:0000256" key="1">
    <source>
        <dbReference type="PIRNR" id="PIRNR012524"/>
    </source>
</evidence>
<dbReference type="Gene3D" id="2.40.50.140">
    <property type="entry name" value="Nucleic acid-binding proteins"/>
    <property type="match status" value="2"/>
</dbReference>
<dbReference type="InterPro" id="IPR036388">
    <property type="entry name" value="WH-like_DNA-bd_sf"/>
</dbReference>
<evidence type="ECO:0000259" key="3">
    <source>
        <dbReference type="Pfam" id="PF17783"/>
    </source>
</evidence>
<dbReference type="InterPro" id="IPR039566">
    <property type="entry name" value="CvfB_S1_st"/>
</dbReference>
<dbReference type="PANTHER" id="PTHR37296">
    <property type="entry name" value="CONSERVED VIRULENCE FACTOR B"/>
    <property type="match status" value="1"/>
</dbReference>
<protein>
    <recommendedName>
        <fullName evidence="8">DNA-binding protein</fullName>
    </recommendedName>
</protein>
<dbReference type="STRING" id="87541.AWM71_01455"/>
<reference evidence="6 7" key="1">
    <citation type="submission" date="2016-01" db="EMBL/GenBank/DDBJ databases">
        <authorList>
            <person name="Oliw E.H."/>
        </authorList>
    </citation>
    <scope>NUCLEOTIDE SEQUENCE [LARGE SCALE GENOMIC DNA]</scope>
    <source>
        <strain evidence="6 7">KA00635</strain>
    </source>
</reference>
<evidence type="ECO:0008006" key="8">
    <source>
        <dbReference type="Google" id="ProtNLM"/>
    </source>
</evidence>
<organism evidence="6 7">
    <name type="scientific">Aerococcus christensenii</name>
    <dbReference type="NCBI Taxonomy" id="87541"/>
    <lineage>
        <taxon>Bacteria</taxon>
        <taxon>Bacillati</taxon>
        <taxon>Bacillota</taxon>
        <taxon>Bacilli</taxon>
        <taxon>Lactobacillales</taxon>
        <taxon>Aerococcaceae</taxon>
        <taxon>Aerococcus</taxon>
    </lineage>
</organism>
<dbReference type="RefSeq" id="WP_060936601.1">
    <property type="nucleotide sequence ID" value="NZ_CP118095.1"/>
</dbReference>
<dbReference type="PIRSF" id="PIRSF012524">
    <property type="entry name" value="YitL_S1"/>
    <property type="match status" value="1"/>
</dbReference>
<dbReference type="InterPro" id="IPR014464">
    <property type="entry name" value="CvfB_fam"/>
</dbReference>
<feature type="domain" description="Conserved virulence factor B third S1" evidence="5">
    <location>
        <begin position="150"/>
        <end position="217"/>
    </location>
</feature>
<dbReference type="PANTHER" id="PTHR37296:SF1">
    <property type="entry name" value="CONSERVED VIRULENCE FACTOR B"/>
    <property type="match status" value="1"/>
</dbReference>
<dbReference type="Gene3D" id="2.40.50.330">
    <property type="match status" value="1"/>
</dbReference>
<feature type="domain" description="Conserved virulence factor B first S1" evidence="2">
    <location>
        <begin position="5"/>
        <end position="62"/>
    </location>
</feature>
<comment type="similarity">
    <text evidence="1">Belongs to the CvfB family.</text>
</comment>
<evidence type="ECO:0000313" key="7">
    <source>
        <dbReference type="Proteomes" id="UP000070422"/>
    </source>
</evidence>
<dbReference type="Pfam" id="PF21191">
    <property type="entry name" value="CvfB_1st"/>
    <property type="match status" value="1"/>
</dbReference>
<proteinExistence type="inferred from homology"/>
<dbReference type="AlphaFoldDB" id="A0A133Y2Q7"/>
<sequence>MNKDLGSIVNGKIIDENTGNYFFQYQGITYQLPKSLVQKGKLGGQCEAFIYLDQKNHPKATQIYPSARQNRYGWAEVTEVRPELGCFVSIGLPDKDMVVSLDDLPGEKNLWPKSGDRLLVKLIVDKKDRQWAVPADQEVFQDLTTKIRGNKKRWMNQIKEVTVYATKLMGTYAITEDYYQAFIHPSEREVEPRLGQKVKGRVIGIGQNGNLNLSLKPRSFEAISEDAQMLLVLMDRQVDGCLPFNDKSDPKAIRQALGISKAQFKRALGHLLKQKQVIQTEKGIQRVN</sequence>
<feature type="domain" description="Conserved virulence factor B-like winged helix" evidence="3">
    <location>
        <begin position="228"/>
        <end position="285"/>
    </location>
</feature>
<dbReference type="Pfam" id="PF21543">
    <property type="entry name" value="CvfB_2nd"/>
    <property type="match status" value="1"/>
</dbReference>
<dbReference type="PATRIC" id="fig|87541.4.peg.556"/>
<accession>A0A133Y2Q7</accession>
<comment type="caution">
    <text evidence="6">The sequence shown here is derived from an EMBL/GenBank/DDBJ whole genome shotgun (WGS) entry which is preliminary data.</text>
</comment>
<dbReference type="InterPro" id="IPR048588">
    <property type="entry name" value="CvfB_S1_2nd"/>
</dbReference>
<dbReference type="Proteomes" id="UP000070422">
    <property type="component" value="Unassembled WGS sequence"/>
</dbReference>
<dbReference type="InterPro" id="IPR048587">
    <property type="entry name" value="CvfB_S1_3rd"/>
</dbReference>
<dbReference type="Pfam" id="PF17783">
    <property type="entry name" value="WHD_CvfB"/>
    <property type="match status" value="1"/>
</dbReference>
<gene>
    <name evidence="6" type="ORF">HMPREF3187_00554</name>
</gene>
<name>A0A133Y2Q7_9LACT</name>
<dbReference type="InterPro" id="IPR012340">
    <property type="entry name" value="NA-bd_OB-fold"/>
</dbReference>
<dbReference type="Pfam" id="PF13509">
    <property type="entry name" value="S1_2"/>
    <property type="match status" value="1"/>
</dbReference>
<evidence type="ECO:0000259" key="5">
    <source>
        <dbReference type="Pfam" id="PF21543"/>
    </source>
</evidence>
<dbReference type="EMBL" id="LSCQ01000026">
    <property type="protein sequence ID" value="KXB37479.1"/>
    <property type="molecule type" value="Genomic_DNA"/>
</dbReference>
<evidence type="ECO:0000259" key="2">
    <source>
        <dbReference type="Pfam" id="PF13509"/>
    </source>
</evidence>
<dbReference type="Gene3D" id="1.10.10.10">
    <property type="entry name" value="Winged helix-like DNA-binding domain superfamily/Winged helix DNA-binding domain"/>
    <property type="match status" value="1"/>
</dbReference>
<dbReference type="OrthoDB" id="9801597at2"/>
<evidence type="ECO:0000313" key="6">
    <source>
        <dbReference type="EMBL" id="KXB37479.1"/>
    </source>
</evidence>
<feature type="domain" description="Conserved virulence factor B second S1" evidence="4">
    <location>
        <begin position="72"/>
        <end position="132"/>
    </location>
</feature>